<dbReference type="InterPro" id="IPR000515">
    <property type="entry name" value="MetI-like"/>
</dbReference>
<feature type="domain" description="ABC transmembrane type-1" evidence="8">
    <location>
        <begin position="1"/>
        <end position="155"/>
    </location>
</feature>
<dbReference type="EMBL" id="BART01006008">
    <property type="protein sequence ID" value="GAG56326.1"/>
    <property type="molecule type" value="Genomic_DNA"/>
</dbReference>
<feature type="transmembrane region" description="Helical" evidence="7">
    <location>
        <begin position="105"/>
        <end position="125"/>
    </location>
</feature>
<dbReference type="GO" id="GO:0005886">
    <property type="term" value="C:plasma membrane"/>
    <property type="evidence" value="ECO:0007669"/>
    <property type="project" value="UniProtKB-SubCell"/>
</dbReference>
<gene>
    <name evidence="9" type="ORF">S01H4_13650</name>
</gene>
<dbReference type="InterPro" id="IPR051393">
    <property type="entry name" value="ABC_transporter_permease"/>
</dbReference>
<evidence type="ECO:0000256" key="4">
    <source>
        <dbReference type="ARBA" id="ARBA00022692"/>
    </source>
</evidence>
<dbReference type="PROSITE" id="PS50928">
    <property type="entry name" value="ABC_TM1"/>
    <property type="match status" value="1"/>
</dbReference>
<keyword evidence="2" id="KW-0813">Transport</keyword>
<feature type="transmembrane region" description="Helical" evidence="7">
    <location>
        <begin position="137"/>
        <end position="156"/>
    </location>
</feature>
<dbReference type="SUPFAM" id="SSF161098">
    <property type="entry name" value="MetI-like"/>
    <property type="match status" value="1"/>
</dbReference>
<accession>X1A804</accession>
<dbReference type="Gene3D" id="1.10.3720.10">
    <property type="entry name" value="MetI-like"/>
    <property type="match status" value="1"/>
</dbReference>
<evidence type="ECO:0000256" key="7">
    <source>
        <dbReference type="SAM" id="Phobius"/>
    </source>
</evidence>
<dbReference type="Pfam" id="PF00528">
    <property type="entry name" value="BPD_transp_1"/>
    <property type="match status" value="1"/>
</dbReference>
<protein>
    <recommendedName>
        <fullName evidence="8">ABC transmembrane type-1 domain-containing protein</fullName>
    </recommendedName>
</protein>
<evidence type="ECO:0000259" key="8">
    <source>
        <dbReference type="PROSITE" id="PS50928"/>
    </source>
</evidence>
<keyword evidence="3" id="KW-1003">Cell membrane</keyword>
<dbReference type="PANTHER" id="PTHR30193:SF1">
    <property type="entry name" value="ABC TRANSPORTER PERMEASE PROTEIN YESP-RELATED"/>
    <property type="match status" value="1"/>
</dbReference>
<dbReference type="InterPro" id="IPR035906">
    <property type="entry name" value="MetI-like_sf"/>
</dbReference>
<comment type="subcellular location">
    <subcellularLocation>
        <location evidence="1">Cell membrane</location>
        <topology evidence="1">Multi-pass membrane protein</topology>
    </subcellularLocation>
</comment>
<proteinExistence type="predicted"/>
<dbReference type="CDD" id="cd06261">
    <property type="entry name" value="TM_PBP2"/>
    <property type="match status" value="1"/>
</dbReference>
<evidence type="ECO:0000256" key="3">
    <source>
        <dbReference type="ARBA" id="ARBA00022475"/>
    </source>
</evidence>
<keyword evidence="6 7" id="KW-0472">Membrane</keyword>
<sequence>MLSPNYGLVNSLLYKIGVNGPGWFASESWSKPALILMGTWTVGGAMIIFLATLQDIPQVLYEAAEIDGATTFKKTFHITLPLLTPAIFFNLIMGIIGSFQVFTQAYIITGGGPMYSTTFYVLYLYNNAFKFFRMGRASAMALILFIVIFIITLFIVKTSSKWVYYEAGGRK</sequence>
<dbReference type="PANTHER" id="PTHR30193">
    <property type="entry name" value="ABC TRANSPORTER PERMEASE PROTEIN"/>
    <property type="match status" value="1"/>
</dbReference>
<feature type="transmembrane region" description="Helical" evidence="7">
    <location>
        <begin position="80"/>
        <end position="99"/>
    </location>
</feature>
<dbReference type="GO" id="GO:0055085">
    <property type="term" value="P:transmembrane transport"/>
    <property type="evidence" value="ECO:0007669"/>
    <property type="project" value="InterPro"/>
</dbReference>
<organism evidence="9">
    <name type="scientific">marine sediment metagenome</name>
    <dbReference type="NCBI Taxonomy" id="412755"/>
    <lineage>
        <taxon>unclassified sequences</taxon>
        <taxon>metagenomes</taxon>
        <taxon>ecological metagenomes</taxon>
    </lineage>
</organism>
<evidence type="ECO:0000256" key="1">
    <source>
        <dbReference type="ARBA" id="ARBA00004651"/>
    </source>
</evidence>
<evidence type="ECO:0000256" key="5">
    <source>
        <dbReference type="ARBA" id="ARBA00022989"/>
    </source>
</evidence>
<feature type="transmembrane region" description="Helical" evidence="7">
    <location>
        <begin position="33"/>
        <end position="53"/>
    </location>
</feature>
<name>X1A804_9ZZZZ</name>
<keyword evidence="4 7" id="KW-0812">Transmembrane</keyword>
<dbReference type="AlphaFoldDB" id="X1A804"/>
<evidence type="ECO:0000256" key="2">
    <source>
        <dbReference type="ARBA" id="ARBA00022448"/>
    </source>
</evidence>
<comment type="caution">
    <text evidence="9">The sequence shown here is derived from an EMBL/GenBank/DDBJ whole genome shotgun (WGS) entry which is preliminary data.</text>
</comment>
<evidence type="ECO:0000313" key="9">
    <source>
        <dbReference type="EMBL" id="GAG56326.1"/>
    </source>
</evidence>
<evidence type="ECO:0000256" key="6">
    <source>
        <dbReference type="ARBA" id="ARBA00023136"/>
    </source>
</evidence>
<reference evidence="9" key="1">
    <citation type="journal article" date="2014" name="Front. Microbiol.">
        <title>High frequency of phylogenetically diverse reductive dehalogenase-homologous genes in deep subseafloor sedimentary metagenomes.</title>
        <authorList>
            <person name="Kawai M."/>
            <person name="Futagami T."/>
            <person name="Toyoda A."/>
            <person name="Takaki Y."/>
            <person name="Nishi S."/>
            <person name="Hori S."/>
            <person name="Arai W."/>
            <person name="Tsubouchi T."/>
            <person name="Morono Y."/>
            <person name="Uchiyama I."/>
            <person name="Ito T."/>
            <person name="Fujiyama A."/>
            <person name="Inagaki F."/>
            <person name="Takami H."/>
        </authorList>
    </citation>
    <scope>NUCLEOTIDE SEQUENCE</scope>
    <source>
        <strain evidence="9">Expedition CK06-06</strain>
    </source>
</reference>
<keyword evidence="5 7" id="KW-1133">Transmembrane helix</keyword>